<dbReference type="SUPFAM" id="SSF54862">
    <property type="entry name" value="4Fe-4S ferredoxins"/>
    <property type="match status" value="1"/>
</dbReference>
<dbReference type="Gene3D" id="3.30.70.20">
    <property type="match status" value="1"/>
</dbReference>
<evidence type="ECO:0000256" key="4">
    <source>
        <dbReference type="ARBA" id="ARBA00023014"/>
    </source>
</evidence>
<keyword evidence="3" id="KW-0408">Iron</keyword>
<evidence type="ECO:0000256" key="2">
    <source>
        <dbReference type="ARBA" id="ARBA00022723"/>
    </source>
</evidence>
<evidence type="ECO:0000313" key="6">
    <source>
        <dbReference type="EMBL" id="HIW00781.1"/>
    </source>
</evidence>
<keyword evidence="1" id="KW-0004">4Fe-4S</keyword>
<organism evidence="6 7">
    <name type="scientific">Candidatus Desulfovibrio intestinipullorum</name>
    <dbReference type="NCBI Taxonomy" id="2838536"/>
    <lineage>
        <taxon>Bacteria</taxon>
        <taxon>Pseudomonadati</taxon>
        <taxon>Thermodesulfobacteriota</taxon>
        <taxon>Desulfovibrionia</taxon>
        <taxon>Desulfovibrionales</taxon>
        <taxon>Desulfovibrionaceae</taxon>
        <taxon>Desulfovibrio</taxon>
    </lineage>
</organism>
<dbReference type="PANTHER" id="PTHR43687:SF1">
    <property type="entry name" value="FERREDOXIN III"/>
    <property type="match status" value="1"/>
</dbReference>
<dbReference type="Pfam" id="PF12838">
    <property type="entry name" value="Fer4_7"/>
    <property type="match status" value="1"/>
</dbReference>
<accession>A0A9D1PWZ9</accession>
<gene>
    <name evidence="6" type="ORF">H9894_06275</name>
</gene>
<dbReference type="InterPro" id="IPR050572">
    <property type="entry name" value="Fe-S_Ferredoxin"/>
</dbReference>
<protein>
    <submittedName>
        <fullName evidence="6">Ferredoxin family protein</fullName>
    </submittedName>
</protein>
<feature type="domain" description="4Fe-4S ferredoxin-type" evidence="5">
    <location>
        <begin position="1"/>
        <end position="30"/>
    </location>
</feature>
<dbReference type="Proteomes" id="UP000886752">
    <property type="component" value="Unassembled WGS sequence"/>
</dbReference>
<keyword evidence="2" id="KW-0479">Metal-binding</keyword>
<dbReference type="GO" id="GO:0046872">
    <property type="term" value="F:metal ion binding"/>
    <property type="evidence" value="ECO:0007669"/>
    <property type="project" value="UniProtKB-KW"/>
</dbReference>
<evidence type="ECO:0000259" key="5">
    <source>
        <dbReference type="PROSITE" id="PS51379"/>
    </source>
</evidence>
<dbReference type="PROSITE" id="PS00198">
    <property type="entry name" value="4FE4S_FER_1"/>
    <property type="match status" value="1"/>
</dbReference>
<dbReference type="InterPro" id="IPR017900">
    <property type="entry name" value="4Fe4S_Fe_S_CS"/>
</dbReference>
<feature type="domain" description="4Fe-4S ferredoxin-type" evidence="5">
    <location>
        <begin position="33"/>
        <end position="63"/>
    </location>
</feature>
<dbReference type="GO" id="GO:0051539">
    <property type="term" value="F:4 iron, 4 sulfur cluster binding"/>
    <property type="evidence" value="ECO:0007669"/>
    <property type="project" value="UniProtKB-KW"/>
</dbReference>
<dbReference type="EMBL" id="DXHV01000061">
    <property type="protein sequence ID" value="HIW00781.1"/>
    <property type="molecule type" value="Genomic_DNA"/>
</dbReference>
<dbReference type="PANTHER" id="PTHR43687">
    <property type="entry name" value="ADENYLYLSULFATE REDUCTASE, BETA SUBUNIT"/>
    <property type="match status" value="1"/>
</dbReference>
<name>A0A9D1PWZ9_9BACT</name>
<keyword evidence="4" id="KW-0411">Iron-sulfur</keyword>
<dbReference type="InterPro" id="IPR017896">
    <property type="entry name" value="4Fe4S_Fe-S-bd"/>
</dbReference>
<reference evidence="6" key="1">
    <citation type="journal article" date="2021" name="PeerJ">
        <title>Extensive microbial diversity within the chicken gut microbiome revealed by metagenomics and culture.</title>
        <authorList>
            <person name="Gilroy R."/>
            <person name="Ravi A."/>
            <person name="Getino M."/>
            <person name="Pursley I."/>
            <person name="Horton D.L."/>
            <person name="Alikhan N.F."/>
            <person name="Baker D."/>
            <person name="Gharbi K."/>
            <person name="Hall N."/>
            <person name="Watson M."/>
            <person name="Adriaenssens E.M."/>
            <person name="Foster-Nyarko E."/>
            <person name="Jarju S."/>
            <person name="Secka A."/>
            <person name="Antonio M."/>
            <person name="Oren A."/>
            <person name="Chaudhuri R.R."/>
            <person name="La Ragione R."/>
            <person name="Hildebrand F."/>
            <person name="Pallen M.J."/>
        </authorList>
    </citation>
    <scope>NUCLEOTIDE SEQUENCE</scope>
    <source>
        <strain evidence="6">ChiHecec2B26-446</strain>
    </source>
</reference>
<sequence>MPPVIDHEKCIGCGTCADICNSDIFVFDRTVDKTPVVKFPEECWHCESCVLACPSGAITLRLPLSYSLMHIDASILHSSQTPCSASSKEARS</sequence>
<evidence type="ECO:0000256" key="3">
    <source>
        <dbReference type="ARBA" id="ARBA00023004"/>
    </source>
</evidence>
<evidence type="ECO:0000256" key="1">
    <source>
        <dbReference type="ARBA" id="ARBA00022485"/>
    </source>
</evidence>
<comment type="caution">
    <text evidence="6">The sequence shown here is derived from an EMBL/GenBank/DDBJ whole genome shotgun (WGS) entry which is preliminary data.</text>
</comment>
<dbReference type="PROSITE" id="PS51379">
    <property type="entry name" value="4FE4S_FER_2"/>
    <property type="match status" value="2"/>
</dbReference>
<reference evidence="6" key="2">
    <citation type="submission" date="2021-04" db="EMBL/GenBank/DDBJ databases">
        <authorList>
            <person name="Gilroy R."/>
        </authorList>
    </citation>
    <scope>NUCLEOTIDE SEQUENCE</scope>
    <source>
        <strain evidence="6">ChiHecec2B26-446</strain>
    </source>
</reference>
<dbReference type="AlphaFoldDB" id="A0A9D1PWZ9"/>
<proteinExistence type="predicted"/>
<evidence type="ECO:0000313" key="7">
    <source>
        <dbReference type="Proteomes" id="UP000886752"/>
    </source>
</evidence>